<dbReference type="PANTHER" id="PTHR31650">
    <property type="entry name" value="O-ACYLTRANSFERASE (WSD1-LIKE) FAMILY PROTEIN"/>
    <property type="match status" value="1"/>
</dbReference>
<comment type="similarity">
    <text evidence="3">Belongs to the long-chain O-acyltransferase family.</text>
</comment>
<evidence type="ECO:0000313" key="14">
    <source>
        <dbReference type="Proteomes" id="UP000715441"/>
    </source>
</evidence>
<evidence type="ECO:0000256" key="3">
    <source>
        <dbReference type="ARBA" id="ARBA00009587"/>
    </source>
</evidence>
<evidence type="ECO:0000313" key="13">
    <source>
        <dbReference type="EMBL" id="NKQ56235.1"/>
    </source>
</evidence>
<dbReference type="InterPro" id="IPR004255">
    <property type="entry name" value="O-acyltransferase_WSD1_N"/>
</dbReference>
<dbReference type="EC" id="2.3.1.20" evidence="4"/>
<keyword evidence="9" id="KW-0012">Acyltransferase</keyword>
<feature type="domain" description="O-acyltransferase WSD1-like N-terminal" evidence="11">
    <location>
        <begin position="13"/>
        <end position="217"/>
    </location>
</feature>
<dbReference type="Pfam" id="PF03007">
    <property type="entry name" value="WS_DGAT_cat"/>
    <property type="match status" value="1"/>
</dbReference>
<feature type="domain" description="O-acyltransferase WSD1 C-terminal" evidence="12">
    <location>
        <begin position="363"/>
        <end position="500"/>
    </location>
</feature>
<comment type="caution">
    <text evidence="13">The sequence shown here is derived from an EMBL/GenBank/DDBJ whole genome shotgun (WGS) entry which is preliminary data.</text>
</comment>
<keyword evidence="14" id="KW-1185">Reference proteome</keyword>
<dbReference type="InterPro" id="IPR023213">
    <property type="entry name" value="CAT-like_dom_sf"/>
</dbReference>
<proteinExistence type="inferred from homology"/>
<keyword evidence="8" id="KW-0443">Lipid metabolism</keyword>
<dbReference type="RefSeq" id="WP_168519280.1">
    <property type="nucleotide sequence ID" value="NZ_JAAXLS010000021.1"/>
</dbReference>
<evidence type="ECO:0000256" key="2">
    <source>
        <dbReference type="ARBA" id="ARBA00005189"/>
    </source>
</evidence>
<dbReference type="InterPro" id="IPR045034">
    <property type="entry name" value="O-acyltransferase_WSD1-like"/>
</dbReference>
<protein>
    <recommendedName>
        <fullName evidence="4">diacylglycerol O-acyltransferase</fullName>
        <ecNumber evidence="4">2.3.1.20</ecNumber>
    </recommendedName>
</protein>
<sequence length="519" mass="55987">MTNTLVGPHRAMRAQDSLWLHLDRPANRLVITSVLWTETPIDTAALREIVADRILARFPVYLQRPVPSRVPGKPPIWETDPDFDLSRHFVVCDMPAPGDARALQDFVAAERSRPFESDHPLWSIHLLHGYGNGSALVMRSHHAMADGIRLTQVMFSLLDPLDGAPAKPSARVGGMAPRHENGVRPVTQLSTSLVREVDELGLRFENLARRLGPLAQAAVAVPAFGATAAAGVAGAALDIALSALPAAPRGLADRLATTGLTLWHSAESVAKLLGWPGTARLWEGEPGIAKTAVWGRPIPLAALSRIGHTTGTTVNDVCTALVAGALDRYLAEHKRGGAGLRDVVWMLPVSLEKFDTRLPPALGNHFSLVLAHLPLGRGGFHERLAEVHRRVLRIRDSYEPLITYALQEVVSQSPPPIASRLIRFFTDKAIGVLTNVPGPSAPMQIAGARVAGVVGWAPTSGRQAITVCVFTYAGQVFFGFGTDQRLIPDADRLVAALEAEVRDATRVIPLDEKRLAAVR</sequence>
<reference evidence="13 14" key="1">
    <citation type="submission" date="2020-04" db="EMBL/GenBank/DDBJ databases">
        <title>Novel species.</title>
        <authorList>
            <person name="Teo W.F.A."/>
            <person name="Lipun K."/>
            <person name="Srisuk N."/>
            <person name="Duangmal K."/>
        </authorList>
    </citation>
    <scope>NUCLEOTIDE SEQUENCE [LARGE SCALE GENOMIC DNA]</scope>
    <source>
        <strain evidence="13 14">K13G38</strain>
    </source>
</reference>
<comment type="pathway">
    <text evidence="1">Glycerolipid metabolism; triacylglycerol biosynthesis.</text>
</comment>
<evidence type="ECO:0000256" key="7">
    <source>
        <dbReference type="ARBA" id="ARBA00022798"/>
    </source>
</evidence>
<keyword evidence="5" id="KW-0444">Lipid biosynthesis</keyword>
<keyword evidence="7" id="KW-0319">Glycerol metabolism</keyword>
<dbReference type="Pfam" id="PF06974">
    <property type="entry name" value="WS_DGAT_C"/>
    <property type="match status" value="1"/>
</dbReference>
<dbReference type="EMBL" id="JAAXLS010000021">
    <property type="protein sequence ID" value="NKQ56235.1"/>
    <property type="molecule type" value="Genomic_DNA"/>
</dbReference>
<comment type="catalytic activity">
    <reaction evidence="10">
        <text>an acyl-CoA + a 1,2-diacyl-sn-glycerol = a triacyl-sn-glycerol + CoA</text>
        <dbReference type="Rhea" id="RHEA:10868"/>
        <dbReference type="ChEBI" id="CHEBI:17815"/>
        <dbReference type="ChEBI" id="CHEBI:57287"/>
        <dbReference type="ChEBI" id="CHEBI:58342"/>
        <dbReference type="ChEBI" id="CHEBI:64615"/>
        <dbReference type="EC" id="2.3.1.20"/>
    </reaction>
</comment>
<evidence type="ECO:0000256" key="8">
    <source>
        <dbReference type="ARBA" id="ARBA00023098"/>
    </source>
</evidence>
<dbReference type="SUPFAM" id="SSF52777">
    <property type="entry name" value="CoA-dependent acyltransferases"/>
    <property type="match status" value="2"/>
</dbReference>
<evidence type="ECO:0000256" key="5">
    <source>
        <dbReference type="ARBA" id="ARBA00022516"/>
    </source>
</evidence>
<organism evidence="13 14">
    <name type="scientific">Amycolatopsis acididurans</name>
    <dbReference type="NCBI Taxonomy" id="2724524"/>
    <lineage>
        <taxon>Bacteria</taxon>
        <taxon>Bacillati</taxon>
        <taxon>Actinomycetota</taxon>
        <taxon>Actinomycetes</taxon>
        <taxon>Pseudonocardiales</taxon>
        <taxon>Pseudonocardiaceae</taxon>
        <taxon>Amycolatopsis</taxon>
    </lineage>
</organism>
<accession>A0ABX1J8W2</accession>
<evidence type="ECO:0000256" key="1">
    <source>
        <dbReference type="ARBA" id="ARBA00004771"/>
    </source>
</evidence>
<dbReference type="Gene3D" id="3.30.559.10">
    <property type="entry name" value="Chloramphenicol acetyltransferase-like domain"/>
    <property type="match status" value="1"/>
</dbReference>
<evidence type="ECO:0000256" key="6">
    <source>
        <dbReference type="ARBA" id="ARBA00022679"/>
    </source>
</evidence>
<dbReference type="Proteomes" id="UP000715441">
    <property type="component" value="Unassembled WGS sequence"/>
</dbReference>
<dbReference type="PANTHER" id="PTHR31650:SF1">
    <property type="entry name" value="WAX ESTER SYNTHASE_DIACYLGLYCEROL ACYLTRANSFERASE 4-RELATED"/>
    <property type="match status" value="1"/>
</dbReference>
<evidence type="ECO:0000256" key="4">
    <source>
        <dbReference type="ARBA" id="ARBA00013244"/>
    </source>
</evidence>
<evidence type="ECO:0000259" key="11">
    <source>
        <dbReference type="Pfam" id="PF03007"/>
    </source>
</evidence>
<evidence type="ECO:0000256" key="9">
    <source>
        <dbReference type="ARBA" id="ARBA00023315"/>
    </source>
</evidence>
<gene>
    <name evidence="13" type="ORF">HFP15_25485</name>
</gene>
<evidence type="ECO:0000259" key="12">
    <source>
        <dbReference type="Pfam" id="PF06974"/>
    </source>
</evidence>
<dbReference type="InterPro" id="IPR009721">
    <property type="entry name" value="O-acyltransferase_WSD1_C"/>
</dbReference>
<comment type="pathway">
    <text evidence="2">Lipid metabolism.</text>
</comment>
<keyword evidence="6" id="KW-0808">Transferase</keyword>
<evidence type="ECO:0000256" key="10">
    <source>
        <dbReference type="ARBA" id="ARBA00048109"/>
    </source>
</evidence>
<name>A0ABX1J8W2_9PSEU</name>